<dbReference type="Proteomes" id="UP000634011">
    <property type="component" value="Unassembled WGS sequence"/>
</dbReference>
<protein>
    <submittedName>
        <fullName evidence="1">Uncharacterized protein</fullName>
    </submittedName>
</protein>
<evidence type="ECO:0000313" key="1">
    <source>
        <dbReference type="EMBL" id="MBC3864119.1"/>
    </source>
</evidence>
<dbReference type="AlphaFoldDB" id="A0A923KRL0"/>
<gene>
    <name evidence="1" type="ORF">H8K32_18580</name>
</gene>
<accession>A0A923KRL0</accession>
<comment type="caution">
    <text evidence="1">The sequence shown here is derived from an EMBL/GenBank/DDBJ whole genome shotgun (WGS) entry which is preliminary data.</text>
</comment>
<proteinExistence type="predicted"/>
<reference evidence="1" key="1">
    <citation type="submission" date="2020-08" db="EMBL/GenBank/DDBJ databases">
        <title>Novel species isolated from subtropical streams in China.</title>
        <authorList>
            <person name="Lu H."/>
        </authorList>
    </citation>
    <scope>NUCLEOTIDE SEQUENCE</scope>
    <source>
        <strain evidence="1">KACC 12607</strain>
    </source>
</reference>
<organism evidence="1 2">
    <name type="scientific">Undibacterium jejuense</name>
    <dbReference type="NCBI Taxonomy" id="1344949"/>
    <lineage>
        <taxon>Bacteria</taxon>
        <taxon>Pseudomonadati</taxon>
        <taxon>Pseudomonadota</taxon>
        <taxon>Betaproteobacteria</taxon>
        <taxon>Burkholderiales</taxon>
        <taxon>Oxalobacteraceae</taxon>
        <taxon>Undibacterium</taxon>
    </lineage>
</organism>
<sequence>MSNKLPSVQYRQRHAIQSLPIALVQSFVVRGWKAGVALITALTFALLISTAATHHHANSIEDQACSLCSAISDKLDHVTPTAQAPLTLQLFAYTLQTGDAYQSDFAAPSLLPPSCGPPALA</sequence>
<keyword evidence="2" id="KW-1185">Reference proteome</keyword>
<dbReference type="EMBL" id="JACOFV010000022">
    <property type="protein sequence ID" value="MBC3864119.1"/>
    <property type="molecule type" value="Genomic_DNA"/>
</dbReference>
<name>A0A923KRL0_9BURK</name>
<evidence type="ECO:0000313" key="2">
    <source>
        <dbReference type="Proteomes" id="UP000634011"/>
    </source>
</evidence>